<reference evidence="3" key="2">
    <citation type="submission" date="2022-09" db="EMBL/GenBank/DDBJ databases">
        <title>Biosynthetic gene clusters of Dactylosporangioum fulvum.</title>
        <authorList>
            <person name="Caradec T."/>
        </authorList>
    </citation>
    <scope>NUCLEOTIDE SEQUENCE</scope>
    <source>
        <strain evidence="3">NRRL B-16292</strain>
    </source>
</reference>
<reference evidence="3" key="1">
    <citation type="submission" date="2021-04" db="EMBL/GenBank/DDBJ databases">
        <authorList>
            <person name="Hartkoorn R.C."/>
            <person name="Beaudoing E."/>
            <person name="Hot D."/>
        </authorList>
    </citation>
    <scope>NUCLEOTIDE SEQUENCE</scope>
    <source>
        <strain evidence="3">NRRL B-16292</strain>
    </source>
</reference>
<dbReference type="CDD" id="cd03134">
    <property type="entry name" value="GATase1_PfpI_like"/>
    <property type="match status" value="1"/>
</dbReference>
<evidence type="ECO:0000313" key="3">
    <source>
        <dbReference type="EMBL" id="UWP87557.1"/>
    </source>
</evidence>
<proteinExistence type="inferred from homology"/>
<dbReference type="Proteomes" id="UP001059617">
    <property type="component" value="Chromosome"/>
</dbReference>
<organism evidence="3 4">
    <name type="scientific">Dactylosporangium fulvum</name>
    <dbReference type="NCBI Taxonomy" id="53359"/>
    <lineage>
        <taxon>Bacteria</taxon>
        <taxon>Bacillati</taxon>
        <taxon>Actinomycetota</taxon>
        <taxon>Actinomycetes</taxon>
        <taxon>Micromonosporales</taxon>
        <taxon>Micromonosporaceae</taxon>
        <taxon>Dactylosporangium</taxon>
    </lineage>
</organism>
<dbReference type="RefSeq" id="WP_259868258.1">
    <property type="nucleotide sequence ID" value="NZ_BAAAST010000103.1"/>
</dbReference>
<gene>
    <name evidence="3" type="ORF">Dfulv_28910</name>
</gene>
<comment type="similarity">
    <text evidence="1">Belongs to the peptidase C56 family.</text>
</comment>
<name>A0ABY5WCE5_9ACTN</name>
<dbReference type="PROSITE" id="PS51276">
    <property type="entry name" value="PEPTIDASE_C56_PFPI"/>
    <property type="match status" value="1"/>
</dbReference>
<keyword evidence="3" id="KW-0315">Glutamine amidotransferase</keyword>
<dbReference type="Pfam" id="PF01965">
    <property type="entry name" value="DJ-1_PfpI"/>
    <property type="match status" value="1"/>
</dbReference>
<dbReference type="InterPro" id="IPR029062">
    <property type="entry name" value="Class_I_gatase-like"/>
</dbReference>
<sequence length="184" mass="19557">MLQGKSIAILATDGVERNEIEVPRGALFGAGAKPELLSIHPGEIQARQFDMVSAGTLAVDRQISDAKPDDYDAILLPGGTVNPDTLRKNTHAVNFVKAFCASGKPVAAICHGPWMLVEADVVRGKRMTSWPSIRTDLRNAGAQVVDEEVCVDGQFTTSRSPADLPAFCVAIIEQFAGAEQQVGG</sequence>
<dbReference type="EMBL" id="CP073720">
    <property type="protein sequence ID" value="UWP87557.1"/>
    <property type="molecule type" value="Genomic_DNA"/>
</dbReference>
<dbReference type="Gene3D" id="3.40.50.880">
    <property type="match status" value="1"/>
</dbReference>
<evidence type="ECO:0000259" key="2">
    <source>
        <dbReference type="Pfam" id="PF01965"/>
    </source>
</evidence>
<keyword evidence="4" id="KW-1185">Reference proteome</keyword>
<dbReference type="InterPro" id="IPR002818">
    <property type="entry name" value="DJ-1/PfpI"/>
</dbReference>
<evidence type="ECO:0000313" key="4">
    <source>
        <dbReference type="Proteomes" id="UP001059617"/>
    </source>
</evidence>
<dbReference type="SUPFAM" id="SSF52317">
    <property type="entry name" value="Class I glutamine amidotransferase-like"/>
    <property type="match status" value="1"/>
</dbReference>
<accession>A0ABY5WCE5</accession>
<dbReference type="NCBIfam" id="TIGR01382">
    <property type="entry name" value="PfpI"/>
    <property type="match status" value="1"/>
</dbReference>
<dbReference type="PANTHER" id="PTHR42733">
    <property type="entry name" value="DJ-1 PROTEIN"/>
    <property type="match status" value="1"/>
</dbReference>
<dbReference type="PANTHER" id="PTHR42733:SF12">
    <property type="entry name" value="PROTEINASE"/>
    <property type="match status" value="1"/>
</dbReference>
<dbReference type="InterPro" id="IPR006286">
    <property type="entry name" value="C56_PfpI-like"/>
</dbReference>
<feature type="domain" description="DJ-1/PfpI" evidence="2">
    <location>
        <begin position="5"/>
        <end position="174"/>
    </location>
</feature>
<evidence type="ECO:0000256" key="1">
    <source>
        <dbReference type="ARBA" id="ARBA00008542"/>
    </source>
</evidence>
<protein>
    <submittedName>
        <fullName evidence="3">Type 1 glutamine amidotransferase</fullName>
    </submittedName>
</protein>